<dbReference type="VEuPathDB" id="TriTrypDB:TM35_000012330"/>
<dbReference type="EMBL" id="NBCO01000001">
    <property type="protein sequence ID" value="ORC93356.1"/>
    <property type="molecule type" value="Genomic_DNA"/>
</dbReference>
<accession>A0A1X0P8V2</accession>
<organism evidence="1 2">
    <name type="scientific">Trypanosoma theileri</name>
    <dbReference type="NCBI Taxonomy" id="67003"/>
    <lineage>
        <taxon>Eukaryota</taxon>
        <taxon>Discoba</taxon>
        <taxon>Euglenozoa</taxon>
        <taxon>Kinetoplastea</taxon>
        <taxon>Metakinetoplastina</taxon>
        <taxon>Trypanosomatida</taxon>
        <taxon>Trypanosomatidae</taxon>
        <taxon>Trypanosoma</taxon>
    </lineage>
</organism>
<comment type="caution">
    <text evidence="1">The sequence shown here is derived from an EMBL/GenBank/DDBJ whole genome shotgun (WGS) entry which is preliminary data.</text>
</comment>
<dbReference type="Proteomes" id="UP000192257">
    <property type="component" value="Unassembled WGS sequence"/>
</dbReference>
<proteinExistence type="predicted"/>
<dbReference type="AlphaFoldDB" id="A0A1X0P8V2"/>
<dbReference type="RefSeq" id="XP_028887422.1">
    <property type="nucleotide sequence ID" value="XM_029020914.1"/>
</dbReference>
<keyword evidence="2" id="KW-1185">Reference proteome</keyword>
<evidence type="ECO:0000313" key="2">
    <source>
        <dbReference type="Proteomes" id="UP000192257"/>
    </source>
</evidence>
<gene>
    <name evidence="1" type="ORF">TM35_000012330</name>
</gene>
<name>A0A1X0P8V2_9TRYP</name>
<protein>
    <submittedName>
        <fullName evidence="1">Uncharacterized protein</fullName>
    </submittedName>
</protein>
<dbReference type="GeneID" id="39980694"/>
<sequence>MPPYQNTVYMHITIVGTTQNNSKGMLRRRGAILNGILVSLSFYRHGVWGSMWERREAGGGWTTEGPVYQNYQKSAYGALGAVKSKSVCHTFLSLQTDCSHSDSH</sequence>
<reference evidence="1 2" key="1">
    <citation type="submission" date="2017-03" db="EMBL/GenBank/DDBJ databases">
        <title>An alternative strategy for trypanosome survival in the mammalian bloodstream revealed through genome and transcriptome analysis of the ubiquitous bovine parasite Trypanosoma (Megatrypanum) theileri.</title>
        <authorList>
            <person name="Kelly S."/>
            <person name="Ivens A."/>
            <person name="Mott A."/>
            <person name="O'Neill E."/>
            <person name="Emms D."/>
            <person name="Macleod O."/>
            <person name="Voorheis P."/>
            <person name="Matthews J."/>
            <person name="Matthews K."/>
            <person name="Carrington M."/>
        </authorList>
    </citation>
    <scope>NUCLEOTIDE SEQUENCE [LARGE SCALE GENOMIC DNA]</scope>
    <source>
        <strain evidence="1">Edinburgh</strain>
    </source>
</reference>
<evidence type="ECO:0000313" key="1">
    <source>
        <dbReference type="EMBL" id="ORC93356.1"/>
    </source>
</evidence>